<feature type="compositionally biased region" description="Polar residues" evidence="1">
    <location>
        <begin position="315"/>
        <end position="329"/>
    </location>
</feature>
<feature type="compositionally biased region" description="Low complexity" evidence="1">
    <location>
        <begin position="121"/>
        <end position="140"/>
    </location>
</feature>
<organism evidence="2 3">
    <name type="scientific">Petrolisthes manimaculis</name>
    <dbReference type="NCBI Taxonomy" id="1843537"/>
    <lineage>
        <taxon>Eukaryota</taxon>
        <taxon>Metazoa</taxon>
        <taxon>Ecdysozoa</taxon>
        <taxon>Arthropoda</taxon>
        <taxon>Crustacea</taxon>
        <taxon>Multicrustacea</taxon>
        <taxon>Malacostraca</taxon>
        <taxon>Eumalacostraca</taxon>
        <taxon>Eucarida</taxon>
        <taxon>Decapoda</taxon>
        <taxon>Pleocyemata</taxon>
        <taxon>Anomura</taxon>
        <taxon>Galatheoidea</taxon>
        <taxon>Porcellanidae</taxon>
        <taxon>Petrolisthes</taxon>
    </lineage>
</organism>
<keyword evidence="3" id="KW-1185">Reference proteome</keyword>
<feature type="compositionally biased region" description="Polar residues" evidence="1">
    <location>
        <begin position="156"/>
        <end position="166"/>
    </location>
</feature>
<feature type="region of interest" description="Disordered" evidence="1">
    <location>
        <begin position="310"/>
        <end position="329"/>
    </location>
</feature>
<proteinExistence type="predicted"/>
<feature type="compositionally biased region" description="Polar residues" evidence="1">
    <location>
        <begin position="81"/>
        <end position="98"/>
    </location>
</feature>
<dbReference type="EMBL" id="JAWZYT010004948">
    <property type="protein sequence ID" value="KAK4292065.1"/>
    <property type="molecule type" value="Genomic_DNA"/>
</dbReference>
<evidence type="ECO:0000313" key="2">
    <source>
        <dbReference type="EMBL" id="KAK4292065.1"/>
    </source>
</evidence>
<evidence type="ECO:0000256" key="1">
    <source>
        <dbReference type="SAM" id="MobiDB-lite"/>
    </source>
</evidence>
<comment type="caution">
    <text evidence="2">The sequence shown here is derived from an EMBL/GenBank/DDBJ whole genome shotgun (WGS) entry which is preliminary data.</text>
</comment>
<dbReference type="AlphaFoldDB" id="A0AAE1NL73"/>
<accession>A0AAE1NL73</accession>
<feature type="compositionally biased region" description="Polar residues" evidence="1">
    <location>
        <begin position="111"/>
        <end position="120"/>
    </location>
</feature>
<sequence>MSSVGVKSVSGMEVVDSVSGVLVIEALQKEGECGSAQTQYQQDKAALLVAENLEHQVKLEDQVVQERQSASTDTSTPTPSLQRGQSPQRYSASPQRYTSPPLPSAVPIRQFMTSPLAQEVTSPSSHFSTPPQFTSPTPSLSSPPPSTTASVYSTPGQVFSPQQILSSLKFPKPSRDQPGQPQQQQTQQQQQQTEAQTQQTQQPNINTQQLSARLQQLQSQHGYQAAHSQSQSTFQTYQQTQTTVESKVQNSQSSSQVPPQPVSGVSAAARDTPVEIQDPQLLTEEQKRRQLQQLILEKLRLEELMMIAKRRESTPTRQSTPWPSVPYQS</sequence>
<feature type="compositionally biased region" description="Low complexity" evidence="1">
    <location>
        <begin position="251"/>
        <end position="269"/>
    </location>
</feature>
<feature type="compositionally biased region" description="Low complexity" evidence="1">
    <location>
        <begin position="69"/>
        <end position="80"/>
    </location>
</feature>
<feature type="region of interest" description="Disordered" evidence="1">
    <location>
        <begin position="60"/>
        <end position="270"/>
    </location>
</feature>
<feature type="compositionally biased region" description="Low complexity" evidence="1">
    <location>
        <begin position="228"/>
        <end position="243"/>
    </location>
</feature>
<gene>
    <name evidence="2" type="ORF">Pmani_035141</name>
</gene>
<dbReference type="Proteomes" id="UP001292094">
    <property type="component" value="Unassembled WGS sequence"/>
</dbReference>
<reference evidence="2" key="1">
    <citation type="submission" date="2023-11" db="EMBL/GenBank/DDBJ databases">
        <title>Genome assemblies of two species of porcelain crab, Petrolisthes cinctipes and Petrolisthes manimaculis (Anomura: Porcellanidae).</title>
        <authorList>
            <person name="Angst P."/>
        </authorList>
    </citation>
    <scope>NUCLEOTIDE SEQUENCE</scope>
    <source>
        <strain evidence="2">PB745_02</strain>
        <tissue evidence="2">Gill</tissue>
    </source>
</reference>
<evidence type="ECO:0000313" key="3">
    <source>
        <dbReference type="Proteomes" id="UP001292094"/>
    </source>
</evidence>
<feature type="compositionally biased region" description="Low complexity" evidence="1">
    <location>
        <begin position="177"/>
        <end position="220"/>
    </location>
</feature>
<protein>
    <submittedName>
        <fullName evidence="2">Uncharacterized protein</fullName>
    </submittedName>
</protein>
<name>A0AAE1NL73_9EUCA</name>